<gene>
    <name evidence="6" type="primary">TBLA0C05620</name>
    <name evidence="6" type="ORF">TBLA_0C05620</name>
</gene>
<dbReference type="GO" id="GO:0000149">
    <property type="term" value="F:SNARE binding"/>
    <property type="evidence" value="ECO:0007669"/>
    <property type="project" value="TreeGrafter"/>
</dbReference>
<dbReference type="PANTHER" id="PTHR19957">
    <property type="entry name" value="SYNTAXIN"/>
    <property type="match status" value="1"/>
</dbReference>
<dbReference type="EMBL" id="HE806318">
    <property type="protein sequence ID" value="CCH60360.1"/>
    <property type="molecule type" value="Genomic_DNA"/>
</dbReference>
<dbReference type="RefSeq" id="XP_004179879.1">
    <property type="nucleotide sequence ID" value="XM_004179831.1"/>
</dbReference>
<evidence type="ECO:0000259" key="5">
    <source>
        <dbReference type="PROSITE" id="PS50192"/>
    </source>
</evidence>
<dbReference type="InParanoid" id="I2H1V8"/>
<keyword evidence="4" id="KW-0472">Membrane</keyword>
<dbReference type="eggNOG" id="KOG0811">
    <property type="taxonomic scope" value="Eukaryota"/>
</dbReference>
<dbReference type="PANTHER" id="PTHR19957:SF295">
    <property type="entry name" value="SYNTAXIN VAM3"/>
    <property type="match status" value="1"/>
</dbReference>
<dbReference type="InterPro" id="IPR010989">
    <property type="entry name" value="SNARE"/>
</dbReference>
<dbReference type="GO" id="GO:0006906">
    <property type="term" value="P:vesicle fusion"/>
    <property type="evidence" value="ECO:0007669"/>
    <property type="project" value="TreeGrafter"/>
</dbReference>
<organism evidence="6 7">
    <name type="scientific">Henningerozyma blattae (strain ATCC 34711 / CBS 6284 / DSM 70876 / NBRC 10599 / NRRL Y-10934 / UCD 77-7)</name>
    <name type="common">Yeast</name>
    <name type="synonym">Tetrapisispora blattae</name>
    <dbReference type="NCBI Taxonomy" id="1071380"/>
    <lineage>
        <taxon>Eukaryota</taxon>
        <taxon>Fungi</taxon>
        <taxon>Dikarya</taxon>
        <taxon>Ascomycota</taxon>
        <taxon>Saccharomycotina</taxon>
        <taxon>Saccharomycetes</taxon>
        <taxon>Saccharomycetales</taxon>
        <taxon>Saccharomycetaceae</taxon>
        <taxon>Henningerozyma</taxon>
    </lineage>
</organism>
<dbReference type="AlphaFoldDB" id="I2H1V8"/>
<evidence type="ECO:0000256" key="1">
    <source>
        <dbReference type="ARBA" id="ARBA00009063"/>
    </source>
</evidence>
<feature type="transmembrane region" description="Helical" evidence="4">
    <location>
        <begin position="284"/>
        <end position="302"/>
    </location>
</feature>
<dbReference type="Pfam" id="PF05739">
    <property type="entry name" value="SNARE"/>
    <property type="match status" value="1"/>
</dbReference>
<dbReference type="HOGENOM" id="CLU_059257_0_0_1"/>
<dbReference type="GO" id="GO:0048278">
    <property type="term" value="P:vesicle docking"/>
    <property type="evidence" value="ECO:0007669"/>
    <property type="project" value="TreeGrafter"/>
</dbReference>
<dbReference type="InterPro" id="IPR006012">
    <property type="entry name" value="Syntaxin/epimorphin_CS"/>
</dbReference>
<protein>
    <recommendedName>
        <fullName evidence="5">t-SNARE coiled-coil homology domain-containing protein</fullName>
    </recommendedName>
</protein>
<name>I2H1V8_HENB6</name>
<dbReference type="GO" id="GO:0005484">
    <property type="term" value="F:SNAP receptor activity"/>
    <property type="evidence" value="ECO:0007669"/>
    <property type="project" value="InterPro"/>
</dbReference>
<dbReference type="InterPro" id="IPR045242">
    <property type="entry name" value="Syntaxin"/>
</dbReference>
<dbReference type="STRING" id="1071380.I2H1V8"/>
<evidence type="ECO:0000256" key="2">
    <source>
        <dbReference type="SAM" id="Coils"/>
    </source>
</evidence>
<evidence type="ECO:0000256" key="4">
    <source>
        <dbReference type="SAM" id="Phobius"/>
    </source>
</evidence>
<sequence length="303" mass="34466">MSYDIGAHVNLNTTSSEDESHYHSKTNDSFSSSNNHTNEFKVGYNEVTENIETLAHNINNLKRKINIASASTDIGKNINANASIKSELEIDNLFKQSNDIENFVNLNINRLINLANFNNLKNDFKILKNDLKSLNLEWTKIKNLQIKLRKQLENQKPIKKTVVSTTTTTDGNGYVSMNINEETPLIRSDSQRQLLQQTEADPILQQELDYQTIIETERAAEISRIHHNVGEVNAIFKQLGSLVTQQGEQIDTIEGNIGQLRDNAEAANTQLLQAENHQRSRMRCSIWVLIILFFVILFMLLLA</sequence>
<evidence type="ECO:0000313" key="6">
    <source>
        <dbReference type="EMBL" id="CCH60360.1"/>
    </source>
</evidence>
<keyword evidence="2" id="KW-0175">Coiled coil</keyword>
<dbReference type="GO" id="GO:0031201">
    <property type="term" value="C:SNARE complex"/>
    <property type="evidence" value="ECO:0007669"/>
    <property type="project" value="TreeGrafter"/>
</dbReference>
<feature type="region of interest" description="Disordered" evidence="3">
    <location>
        <begin position="1"/>
        <end position="35"/>
    </location>
</feature>
<accession>I2H1V8</accession>
<dbReference type="KEGG" id="tbl:TBLA_0C05620"/>
<dbReference type="OrthoDB" id="364348at2759"/>
<evidence type="ECO:0000256" key="3">
    <source>
        <dbReference type="SAM" id="MobiDB-lite"/>
    </source>
</evidence>
<dbReference type="SMART" id="SM00397">
    <property type="entry name" value="t_SNARE"/>
    <property type="match status" value="1"/>
</dbReference>
<keyword evidence="7" id="KW-1185">Reference proteome</keyword>
<dbReference type="GO" id="GO:0012505">
    <property type="term" value="C:endomembrane system"/>
    <property type="evidence" value="ECO:0007669"/>
    <property type="project" value="TreeGrafter"/>
</dbReference>
<dbReference type="Gene3D" id="1.20.5.110">
    <property type="match status" value="1"/>
</dbReference>
<keyword evidence="4" id="KW-1133">Transmembrane helix</keyword>
<dbReference type="PROSITE" id="PS00914">
    <property type="entry name" value="SYNTAXIN"/>
    <property type="match status" value="1"/>
</dbReference>
<dbReference type="FunCoup" id="I2H1V8">
    <property type="interactions" value="80"/>
</dbReference>
<dbReference type="Proteomes" id="UP000002866">
    <property type="component" value="Chromosome 3"/>
</dbReference>
<evidence type="ECO:0000313" key="7">
    <source>
        <dbReference type="Proteomes" id="UP000002866"/>
    </source>
</evidence>
<comment type="similarity">
    <text evidence="1">Belongs to the syntaxin family.</text>
</comment>
<dbReference type="SUPFAM" id="SSF47661">
    <property type="entry name" value="t-snare proteins"/>
    <property type="match status" value="1"/>
</dbReference>
<keyword evidence="4" id="KW-0812">Transmembrane</keyword>
<dbReference type="CDD" id="cd15840">
    <property type="entry name" value="SNARE_Qa"/>
    <property type="match status" value="1"/>
</dbReference>
<feature type="domain" description="T-SNARE coiled-coil homology" evidence="5">
    <location>
        <begin position="212"/>
        <end position="274"/>
    </location>
</feature>
<dbReference type="PROSITE" id="PS50192">
    <property type="entry name" value="T_SNARE"/>
    <property type="match status" value="1"/>
</dbReference>
<feature type="coiled-coil region" evidence="2">
    <location>
        <begin position="44"/>
        <end position="71"/>
    </location>
</feature>
<dbReference type="GO" id="GO:0006886">
    <property type="term" value="P:intracellular protein transport"/>
    <property type="evidence" value="ECO:0007669"/>
    <property type="project" value="InterPro"/>
</dbReference>
<dbReference type="GeneID" id="14495340"/>
<dbReference type="InterPro" id="IPR000727">
    <property type="entry name" value="T_SNARE_dom"/>
</dbReference>
<reference evidence="6 7" key="1">
    <citation type="journal article" date="2011" name="Proc. Natl. Acad. Sci. U.S.A.">
        <title>Evolutionary erosion of yeast sex chromosomes by mating-type switching accidents.</title>
        <authorList>
            <person name="Gordon J.L."/>
            <person name="Armisen D."/>
            <person name="Proux-Wera E."/>
            <person name="Oheigeartaigh S.S."/>
            <person name="Byrne K.P."/>
            <person name="Wolfe K.H."/>
        </authorList>
    </citation>
    <scope>NUCLEOTIDE SEQUENCE [LARGE SCALE GENOMIC DNA]</scope>
    <source>
        <strain evidence="7">ATCC 34711 / CBS 6284 / DSM 70876 / NBRC 10599 / NRRL Y-10934 / UCD 77-7</strain>
    </source>
</reference>
<proteinExistence type="inferred from homology"/>
<feature type="coiled-coil region" evidence="2">
    <location>
        <begin position="250"/>
        <end position="277"/>
    </location>
</feature>